<reference evidence="2" key="1">
    <citation type="submission" date="2023-07" db="EMBL/GenBank/DDBJ databases">
        <authorList>
            <consortium name="AG Swart"/>
            <person name="Singh M."/>
            <person name="Singh A."/>
            <person name="Seah K."/>
            <person name="Emmerich C."/>
        </authorList>
    </citation>
    <scope>NUCLEOTIDE SEQUENCE</scope>
    <source>
        <strain evidence="2">DP1</strain>
    </source>
</reference>
<dbReference type="Proteomes" id="UP001295684">
    <property type="component" value="Unassembled WGS sequence"/>
</dbReference>
<comment type="caution">
    <text evidence="2">The sequence shown here is derived from an EMBL/GenBank/DDBJ whole genome shotgun (WGS) entry which is preliminary data.</text>
</comment>
<evidence type="ECO:0000256" key="1">
    <source>
        <dbReference type="SAM" id="MobiDB-lite"/>
    </source>
</evidence>
<evidence type="ECO:0000313" key="3">
    <source>
        <dbReference type="Proteomes" id="UP001295684"/>
    </source>
</evidence>
<evidence type="ECO:0000313" key="2">
    <source>
        <dbReference type="EMBL" id="CAI2369319.1"/>
    </source>
</evidence>
<proteinExistence type="predicted"/>
<dbReference type="AlphaFoldDB" id="A0AAD1UQ49"/>
<organism evidence="2 3">
    <name type="scientific">Euplotes crassus</name>
    <dbReference type="NCBI Taxonomy" id="5936"/>
    <lineage>
        <taxon>Eukaryota</taxon>
        <taxon>Sar</taxon>
        <taxon>Alveolata</taxon>
        <taxon>Ciliophora</taxon>
        <taxon>Intramacronucleata</taxon>
        <taxon>Spirotrichea</taxon>
        <taxon>Hypotrichia</taxon>
        <taxon>Euplotida</taxon>
        <taxon>Euplotidae</taxon>
        <taxon>Moneuplotes</taxon>
    </lineage>
</organism>
<dbReference type="EMBL" id="CAMPGE010010470">
    <property type="protein sequence ID" value="CAI2369319.1"/>
    <property type="molecule type" value="Genomic_DNA"/>
</dbReference>
<name>A0AAD1UQ49_EUPCR</name>
<feature type="region of interest" description="Disordered" evidence="1">
    <location>
        <begin position="205"/>
        <end position="230"/>
    </location>
</feature>
<sequence length="230" mass="26572">MSKYDKQQKMIQVFNKATDNKDSKKAMEFLVGSKWNVKKAIECYHLYLRVGQRDKEGSILFHRHSEPINFGKTFTGKVKEPKVQEIPIRRPNSFKSLSLDNSKKSELESKIMNGLDTFVEDKKFIEEDFMIPQDDDDFEENLNKPKFKKVESSEVDDTDECGGAQAPIVSYKSLLHNTLTETNSKEETNKGELSPEYLFKNIFGKDEEDDDEESNRVTAFFGEVNQDKQA</sequence>
<keyword evidence="3" id="KW-1185">Reference proteome</keyword>
<accession>A0AAD1UQ49</accession>
<protein>
    <submittedName>
        <fullName evidence="2">Uncharacterized protein</fullName>
    </submittedName>
</protein>
<gene>
    <name evidence="2" type="ORF">ECRASSUSDP1_LOCUS10618</name>
</gene>